<organism evidence="1 2">
    <name type="scientific">Catharanthus roseus</name>
    <name type="common">Madagascar periwinkle</name>
    <name type="synonym">Vinca rosea</name>
    <dbReference type="NCBI Taxonomy" id="4058"/>
    <lineage>
        <taxon>Eukaryota</taxon>
        <taxon>Viridiplantae</taxon>
        <taxon>Streptophyta</taxon>
        <taxon>Embryophyta</taxon>
        <taxon>Tracheophyta</taxon>
        <taxon>Spermatophyta</taxon>
        <taxon>Magnoliopsida</taxon>
        <taxon>eudicotyledons</taxon>
        <taxon>Gunneridae</taxon>
        <taxon>Pentapetalae</taxon>
        <taxon>asterids</taxon>
        <taxon>lamiids</taxon>
        <taxon>Gentianales</taxon>
        <taxon>Apocynaceae</taxon>
        <taxon>Rauvolfioideae</taxon>
        <taxon>Vinceae</taxon>
        <taxon>Catharanthinae</taxon>
        <taxon>Catharanthus</taxon>
    </lineage>
</organism>
<proteinExistence type="predicted"/>
<protein>
    <submittedName>
        <fullName evidence="1">Uncharacterized protein</fullName>
    </submittedName>
</protein>
<dbReference type="Proteomes" id="UP001060085">
    <property type="component" value="Linkage Group LG01"/>
</dbReference>
<comment type="caution">
    <text evidence="1">The sequence shown here is derived from an EMBL/GenBank/DDBJ whole genome shotgun (WGS) entry which is preliminary data.</text>
</comment>
<evidence type="ECO:0000313" key="1">
    <source>
        <dbReference type="EMBL" id="KAI5684351.1"/>
    </source>
</evidence>
<accession>A0ACC0CHA4</accession>
<keyword evidence="2" id="KW-1185">Reference proteome</keyword>
<dbReference type="EMBL" id="CM044701">
    <property type="protein sequence ID" value="KAI5684351.1"/>
    <property type="molecule type" value="Genomic_DNA"/>
</dbReference>
<gene>
    <name evidence="1" type="ORF">M9H77_05579</name>
</gene>
<name>A0ACC0CHA4_CATRO</name>
<reference evidence="2" key="1">
    <citation type="journal article" date="2023" name="Nat. Plants">
        <title>Single-cell RNA sequencing provides a high-resolution roadmap for understanding the multicellular compartmentation of specialized metabolism.</title>
        <authorList>
            <person name="Sun S."/>
            <person name="Shen X."/>
            <person name="Li Y."/>
            <person name="Li Y."/>
            <person name="Wang S."/>
            <person name="Li R."/>
            <person name="Zhang H."/>
            <person name="Shen G."/>
            <person name="Guo B."/>
            <person name="Wei J."/>
            <person name="Xu J."/>
            <person name="St-Pierre B."/>
            <person name="Chen S."/>
            <person name="Sun C."/>
        </authorList>
    </citation>
    <scope>NUCLEOTIDE SEQUENCE [LARGE SCALE GENOMIC DNA]</scope>
</reference>
<sequence length="301" mass="34110">MSSKEFQLVKIEALALKVHIHCEGCARKVKKVLKKIEGVYEVSIDAEQQKVLVYGNVDSATLIKKLIKSGKYAEVWTSNNGHEIGITNWFMEDKNRQNIVQNLTNGLNTPNINTTPIMPSLTNRGYEDWDPETYLNQCPRIQPLMSDNNAHFSWDGDTDVQSREGNMGSLVGFQDFAHNAGSHGGGFEDRGLAGIQRLHGRLPAAYEHYYSPFARMHNMQQYQPSIPPLSPPVLMNTEILDSSASRSMPVYDNTYLHQNRTMNPPLLNMIPCDNSYLHQNRTVNPPVCNMVPPVAYNRYWN</sequence>
<evidence type="ECO:0000313" key="2">
    <source>
        <dbReference type="Proteomes" id="UP001060085"/>
    </source>
</evidence>